<dbReference type="RefSeq" id="WP_118236158.1">
    <property type="nucleotide sequence ID" value="NZ_QRJH01000017.1"/>
</dbReference>
<organism evidence="1 2">
    <name type="scientific">Blautia obeum</name>
    <dbReference type="NCBI Taxonomy" id="40520"/>
    <lineage>
        <taxon>Bacteria</taxon>
        <taxon>Bacillati</taxon>
        <taxon>Bacillota</taxon>
        <taxon>Clostridia</taxon>
        <taxon>Lachnospirales</taxon>
        <taxon>Lachnospiraceae</taxon>
        <taxon>Blautia</taxon>
    </lineage>
</organism>
<reference evidence="1 2" key="1">
    <citation type="submission" date="2018-08" db="EMBL/GenBank/DDBJ databases">
        <title>A genome reference for cultivated species of the human gut microbiota.</title>
        <authorList>
            <person name="Zou Y."/>
            <person name="Xue W."/>
            <person name="Luo G."/>
        </authorList>
    </citation>
    <scope>NUCLEOTIDE SEQUENCE [LARGE SCALE GENOMIC DNA]</scope>
    <source>
        <strain evidence="1 2">AM18-2AC</strain>
    </source>
</reference>
<gene>
    <name evidence="1" type="ORF">DW222_17595</name>
</gene>
<evidence type="ECO:0000313" key="1">
    <source>
        <dbReference type="EMBL" id="RHH14684.1"/>
    </source>
</evidence>
<evidence type="ECO:0000313" key="2">
    <source>
        <dbReference type="Proteomes" id="UP000284024"/>
    </source>
</evidence>
<proteinExistence type="predicted"/>
<sequence>MENINILLTYLRLNGWHMTSFPFYYKKFEYIVLFEDLNNLNLTNDDRYSVLLTFIDMSDINRRLTVKANSFCFKFNVVEFRKFFNIAYTENLGDVFQEFYEYFNKFIPTEANQNVTNEELQIIVNQLNRRDNDNNMCCYAVKRNPQINGKQCHRTIFNSEKCRRLKPALYIEFEHDDTISFCFREENELPVAEILKNFAHNEIKNIKLS</sequence>
<dbReference type="InterPro" id="IPR046100">
    <property type="entry name" value="DUF6037"/>
</dbReference>
<dbReference type="AlphaFoldDB" id="A0A414VX38"/>
<accession>A0A414VX38</accession>
<dbReference type="Pfam" id="PF19503">
    <property type="entry name" value="DUF6037"/>
    <property type="match status" value="1"/>
</dbReference>
<comment type="caution">
    <text evidence="1">The sequence shown here is derived from an EMBL/GenBank/DDBJ whole genome shotgun (WGS) entry which is preliminary data.</text>
</comment>
<protein>
    <submittedName>
        <fullName evidence="1">Uncharacterized protein</fullName>
    </submittedName>
</protein>
<name>A0A414VX38_9FIRM</name>
<dbReference type="Proteomes" id="UP000284024">
    <property type="component" value="Unassembled WGS sequence"/>
</dbReference>
<dbReference type="EMBL" id="QRJH01000017">
    <property type="protein sequence ID" value="RHH14684.1"/>
    <property type="molecule type" value="Genomic_DNA"/>
</dbReference>